<accession>A0ABR4ANL5</accession>
<keyword evidence="2" id="KW-1185">Reference proteome</keyword>
<evidence type="ECO:0008006" key="3">
    <source>
        <dbReference type="Google" id="ProtNLM"/>
    </source>
</evidence>
<organism evidence="1 2">
    <name type="scientific">Stereocaulon virgatum</name>
    <dbReference type="NCBI Taxonomy" id="373712"/>
    <lineage>
        <taxon>Eukaryota</taxon>
        <taxon>Fungi</taxon>
        <taxon>Dikarya</taxon>
        <taxon>Ascomycota</taxon>
        <taxon>Pezizomycotina</taxon>
        <taxon>Lecanoromycetes</taxon>
        <taxon>OSLEUM clade</taxon>
        <taxon>Lecanoromycetidae</taxon>
        <taxon>Lecanorales</taxon>
        <taxon>Lecanorineae</taxon>
        <taxon>Stereocaulaceae</taxon>
        <taxon>Stereocaulon</taxon>
    </lineage>
</organism>
<proteinExistence type="predicted"/>
<evidence type="ECO:0000313" key="2">
    <source>
        <dbReference type="Proteomes" id="UP001590950"/>
    </source>
</evidence>
<comment type="caution">
    <text evidence="1">The sequence shown here is derived from an EMBL/GenBank/DDBJ whole genome shotgun (WGS) entry which is preliminary data.</text>
</comment>
<dbReference type="EMBL" id="JBEFKJ010000003">
    <property type="protein sequence ID" value="KAL2046815.1"/>
    <property type="molecule type" value="Genomic_DNA"/>
</dbReference>
<name>A0ABR4ANL5_9LECA</name>
<protein>
    <recommendedName>
        <fullName evidence="3">F-box domain-containing protein</fullName>
    </recommendedName>
</protein>
<gene>
    <name evidence="1" type="ORF">N7G274_000833</name>
</gene>
<reference evidence="1 2" key="1">
    <citation type="submission" date="2024-09" db="EMBL/GenBank/DDBJ databases">
        <title>Rethinking Asexuality: The Enigmatic Case of Functional Sexual Genes in Lepraria (Stereocaulaceae).</title>
        <authorList>
            <person name="Doellman M."/>
            <person name="Sun Y."/>
            <person name="Barcenas-Pena A."/>
            <person name="Lumbsch H.T."/>
            <person name="Grewe F."/>
        </authorList>
    </citation>
    <scope>NUCLEOTIDE SEQUENCE [LARGE SCALE GENOMIC DNA]</scope>
    <source>
        <strain evidence="1 2">Mercado 3170</strain>
    </source>
</reference>
<sequence length="462" mass="52179">MPFKEFPADLAVLLVSEYISPDDIEAFSLTCRGMHDLAKYRLRKHKELKAAYGTISLDTYNVESGIEISDNVYRCCSDAWTRCYPRHMIITSYNVAQTDASPGCVSDRIASMARYSAFATPEEVRDWDLQTWDVQDAAAALCLGLFPNIQHIEFVRNHEPWSEALWELTGTVIDRVMASREDQEGPQALTKLKKISARSQESLIRSLMDLRWFRYFSAVPTVKVFEVDNIRALVNNEHINMDAPRVSNITRVSVKTSLISAKIFSEFFTQIRSLRTFEYTSVPCLQCAYEPDVLGESNEHNYHMIINALTEHAGDTLRTLKLSSSCYSCATPMESLQSFNSLKHVALSASMLPRKGAALMNLAKILPATVAYMKIEGPFAHTHQRSHMSDKDHQNQLLTFLPDIGKQFGALRYQTLGLVKGERAVGPNKPDRKTRYTLHPGPGVLQSLKPDERLEWVECGGE</sequence>
<evidence type="ECO:0000313" key="1">
    <source>
        <dbReference type="EMBL" id="KAL2046815.1"/>
    </source>
</evidence>
<dbReference type="Proteomes" id="UP001590950">
    <property type="component" value="Unassembled WGS sequence"/>
</dbReference>